<name>A0A4Z1SW84_GIAMU</name>
<dbReference type="Proteomes" id="UP000315496">
    <property type="component" value="Chromosome 2"/>
</dbReference>
<sequence>MPVRRIDIVGGWADQDPKSVNPLCVDAVIEAIRLTNTRARLARVLSARRHVQQTYRSELQIQLTNSEKWTALVRYEQDRYTVERLGRLDGSTAALKKEASKKDDS</sequence>
<keyword evidence="2" id="KW-1185">Reference proteome</keyword>
<reference evidence="1 2" key="1">
    <citation type="submission" date="2019-05" db="EMBL/GenBank/DDBJ databases">
        <title>The compact genome of Giardia muris reveals important steps in the evolution of intestinal protozoan parasites.</title>
        <authorList>
            <person name="Xu F."/>
            <person name="Jimenez-Gonzalez A."/>
            <person name="Einarsson E."/>
            <person name="Astvaldsson A."/>
            <person name="Peirasmaki D."/>
            <person name="Eckmann L."/>
            <person name="Andersson J.O."/>
            <person name="Svard S.G."/>
            <person name="Jerlstrom-Hultqvist J."/>
        </authorList>
    </citation>
    <scope>NUCLEOTIDE SEQUENCE [LARGE SCALE GENOMIC DNA]</scope>
    <source>
        <strain evidence="1 2">Roberts-Thomson</strain>
    </source>
</reference>
<proteinExistence type="predicted"/>
<gene>
    <name evidence="1" type="ORF">GMRT_jh003</name>
</gene>
<dbReference type="VEuPathDB" id="GiardiaDB:GMRT_jh003"/>
<dbReference type="EMBL" id="VDLU01000002">
    <property type="protein sequence ID" value="TNJ29135.1"/>
    <property type="molecule type" value="Genomic_DNA"/>
</dbReference>
<organism evidence="1 2">
    <name type="scientific">Giardia muris</name>
    <dbReference type="NCBI Taxonomy" id="5742"/>
    <lineage>
        <taxon>Eukaryota</taxon>
        <taxon>Metamonada</taxon>
        <taxon>Diplomonadida</taxon>
        <taxon>Hexamitidae</taxon>
        <taxon>Giardiinae</taxon>
        <taxon>Giardia</taxon>
    </lineage>
</organism>
<accession>A0A4Z1SW84</accession>
<comment type="caution">
    <text evidence="1">The sequence shown here is derived from an EMBL/GenBank/DDBJ whole genome shotgun (WGS) entry which is preliminary data.</text>
</comment>
<evidence type="ECO:0000313" key="2">
    <source>
        <dbReference type="Proteomes" id="UP000315496"/>
    </source>
</evidence>
<protein>
    <submittedName>
        <fullName evidence="1">Uncharacterized protein</fullName>
    </submittedName>
</protein>
<evidence type="ECO:0000313" key="1">
    <source>
        <dbReference type="EMBL" id="TNJ29135.1"/>
    </source>
</evidence>
<dbReference type="AlphaFoldDB" id="A0A4Z1SW84"/>